<dbReference type="PANTHER" id="PTHR41791:SF1">
    <property type="entry name" value="SSL7039 PROTEIN"/>
    <property type="match status" value="1"/>
</dbReference>
<dbReference type="PIRSF" id="PIRSF028744">
    <property type="entry name" value="Addict_mod_HI1419"/>
    <property type="match status" value="1"/>
</dbReference>
<evidence type="ECO:0000313" key="1">
    <source>
        <dbReference type="EMBL" id="QTA91768.1"/>
    </source>
</evidence>
<dbReference type="KEGG" id="dmm:dnm_078420"/>
<name>A0A975GT54_9BACT</name>
<accession>A0A975GT54</accession>
<keyword evidence="2" id="KW-1185">Reference proteome</keyword>
<gene>
    <name evidence="1" type="ORF">dnm_078420</name>
</gene>
<evidence type="ECO:0000313" key="2">
    <source>
        <dbReference type="Proteomes" id="UP000663722"/>
    </source>
</evidence>
<reference evidence="1" key="1">
    <citation type="journal article" date="2021" name="Microb. Physiol.">
        <title>Proteogenomic Insights into the Physiology of Marine, Sulfate-Reducing, Filamentous Desulfonema limicola and Desulfonema magnum.</title>
        <authorList>
            <person name="Schnaars V."/>
            <person name="Wohlbrand L."/>
            <person name="Scheve S."/>
            <person name="Hinrichs C."/>
            <person name="Reinhardt R."/>
            <person name="Rabus R."/>
        </authorList>
    </citation>
    <scope>NUCLEOTIDE SEQUENCE</scope>
    <source>
        <strain evidence="1">4be13</strain>
    </source>
</reference>
<organism evidence="1 2">
    <name type="scientific">Desulfonema magnum</name>
    <dbReference type="NCBI Taxonomy" id="45655"/>
    <lineage>
        <taxon>Bacteria</taxon>
        <taxon>Pseudomonadati</taxon>
        <taxon>Thermodesulfobacteriota</taxon>
        <taxon>Desulfobacteria</taxon>
        <taxon>Desulfobacterales</taxon>
        <taxon>Desulfococcaceae</taxon>
        <taxon>Desulfonema</taxon>
    </lineage>
</organism>
<dbReference type="AlphaFoldDB" id="A0A975GT54"/>
<sequence>MGDHKSLGDGVCEFRFHFGPGYRVYYGEADNAIVLLLCGGDKSWQKKNVKKAKIYWNDWLNRRNI</sequence>
<dbReference type="NCBIfam" id="TIGR02683">
    <property type="entry name" value="upstrm_HI1419"/>
    <property type="match status" value="1"/>
</dbReference>
<dbReference type="InterPro" id="IPR014056">
    <property type="entry name" value="TypeIITA-like_toxin_pred"/>
</dbReference>
<protein>
    <submittedName>
        <fullName evidence="1">Addiction module killer protein domain-containing protein</fullName>
    </submittedName>
</protein>
<dbReference type="EMBL" id="CP061800">
    <property type="protein sequence ID" value="QTA91768.1"/>
    <property type="molecule type" value="Genomic_DNA"/>
</dbReference>
<proteinExistence type="predicted"/>
<dbReference type="PANTHER" id="PTHR41791">
    <property type="entry name" value="SSL7039 PROTEIN"/>
    <property type="match status" value="1"/>
</dbReference>
<dbReference type="Proteomes" id="UP000663722">
    <property type="component" value="Chromosome"/>
</dbReference>